<feature type="chain" id="PRO_5022936184" evidence="1">
    <location>
        <begin position="32"/>
        <end position="108"/>
    </location>
</feature>
<keyword evidence="1" id="KW-0732">Signal</keyword>
<evidence type="ECO:0000256" key="1">
    <source>
        <dbReference type="SAM" id="SignalP"/>
    </source>
</evidence>
<accession>A0A5B9W5U8</accession>
<keyword evidence="3" id="KW-1185">Reference proteome</keyword>
<dbReference type="EMBL" id="CP042997">
    <property type="protein sequence ID" value="QEH36046.1"/>
    <property type="molecule type" value="Genomic_DNA"/>
</dbReference>
<sequence length="108" mass="11522" precursor="true">MGAMTMRRLVGRAASAVALCAAIAGCGPAQIGPDRDTFKAVDALYTAVSLRDAKLVDGCAGRLQELRAAEKLPEAPFRSLVAMIDEAKAGGWERAQERLASFMEAQRR</sequence>
<reference evidence="2 3" key="1">
    <citation type="submission" date="2019-08" db="EMBL/GenBank/DDBJ databases">
        <title>Deep-cultivation of Planctomycetes and their phenomic and genomic characterization uncovers novel biology.</title>
        <authorList>
            <person name="Wiegand S."/>
            <person name="Jogler M."/>
            <person name="Boedeker C."/>
            <person name="Pinto D."/>
            <person name="Vollmers J."/>
            <person name="Rivas-Marin E."/>
            <person name="Kohn T."/>
            <person name="Peeters S.H."/>
            <person name="Heuer A."/>
            <person name="Rast P."/>
            <person name="Oberbeckmann S."/>
            <person name="Bunk B."/>
            <person name="Jeske O."/>
            <person name="Meyerdierks A."/>
            <person name="Storesund J.E."/>
            <person name="Kallscheuer N."/>
            <person name="Luecker S."/>
            <person name="Lage O.M."/>
            <person name="Pohl T."/>
            <person name="Merkel B.J."/>
            <person name="Hornburger P."/>
            <person name="Mueller R.-W."/>
            <person name="Bruemmer F."/>
            <person name="Labrenz M."/>
            <person name="Spormann A.M."/>
            <person name="Op den Camp H."/>
            <person name="Overmann J."/>
            <person name="Amann R."/>
            <person name="Jetten M.S.M."/>
            <person name="Mascher T."/>
            <person name="Medema M.H."/>
            <person name="Devos D.P."/>
            <person name="Kaster A.-K."/>
            <person name="Ovreas L."/>
            <person name="Rohde M."/>
            <person name="Galperin M.Y."/>
            <person name="Jogler C."/>
        </authorList>
    </citation>
    <scope>NUCLEOTIDE SEQUENCE [LARGE SCALE GENOMIC DNA]</scope>
    <source>
        <strain evidence="2 3">OJF2</strain>
    </source>
</reference>
<dbReference type="RefSeq" id="WP_246196103.1">
    <property type="nucleotide sequence ID" value="NZ_CP042997.1"/>
</dbReference>
<dbReference type="Proteomes" id="UP000324233">
    <property type="component" value="Chromosome"/>
</dbReference>
<proteinExistence type="predicted"/>
<gene>
    <name evidence="2" type="ORF">OJF2_46040</name>
</gene>
<evidence type="ECO:0000313" key="2">
    <source>
        <dbReference type="EMBL" id="QEH36046.1"/>
    </source>
</evidence>
<protein>
    <submittedName>
        <fullName evidence="2">Uncharacterized protein</fullName>
    </submittedName>
</protein>
<feature type="signal peptide" evidence="1">
    <location>
        <begin position="1"/>
        <end position="31"/>
    </location>
</feature>
<evidence type="ECO:0000313" key="3">
    <source>
        <dbReference type="Proteomes" id="UP000324233"/>
    </source>
</evidence>
<dbReference type="PROSITE" id="PS51257">
    <property type="entry name" value="PROKAR_LIPOPROTEIN"/>
    <property type="match status" value="1"/>
</dbReference>
<name>A0A5B9W5U8_9BACT</name>
<organism evidence="2 3">
    <name type="scientific">Aquisphaera giovannonii</name>
    <dbReference type="NCBI Taxonomy" id="406548"/>
    <lineage>
        <taxon>Bacteria</taxon>
        <taxon>Pseudomonadati</taxon>
        <taxon>Planctomycetota</taxon>
        <taxon>Planctomycetia</taxon>
        <taxon>Isosphaerales</taxon>
        <taxon>Isosphaeraceae</taxon>
        <taxon>Aquisphaera</taxon>
    </lineage>
</organism>
<dbReference type="KEGG" id="agv:OJF2_46040"/>
<dbReference type="AlphaFoldDB" id="A0A5B9W5U8"/>